<keyword evidence="1" id="KW-0489">Methyltransferase</keyword>
<dbReference type="PANTHER" id="PTHR13069">
    <property type="entry name" value="ALKYLATED DNA REPAIR PROTEIN ALKB HOMOLOG 8"/>
    <property type="match status" value="1"/>
</dbReference>
<evidence type="ECO:0000259" key="3">
    <source>
        <dbReference type="Pfam" id="PF08241"/>
    </source>
</evidence>
<dbReference type="SUPFAM" id="SSF53335">
    <property type="entry name" value="S-adenosyl-L-methionine-dependent methyltransferases"/>
    <property type="match status" value="1"/>
</dbReference>
<sequence>MKKDYAEYLLRETKEKYNLIAEEFARYREKPWPEAKFLVDEYAIPGERILDLGCGVGQWYEFFNKKEVDYTGADFSEKLIEIAKIKYSKAKFKVTNVINLPFPDNYFDKVYAIALFHHIPSKEFQTQLLKEIKRVLKPDGLLILTVWNLWQKWRTRKIIFKFGLLKILGKSKLDFGDILMDWQGMKNCYFHCFTKKKLLKLIREINFNLIKDGEFLVGAERKFTPRLSNSNFYIIAQKTIADKGR</sequence>
<dbReference type="AlphaFoldDB" id="A0A2M6Z3Y2"/>
<dbReference type="Pfam" id="PF08241">
    <property type="entry name" value="Methyltransf_11"/>
    <property type="match status" value="1"/>
</dbReference>
<gene>
    <name evidence="4" type="ORF">COS93_00820</name>
</gene>
<dbReference type="CDD" id="cd02440">
    <property type="entry name" value="AdoMet_MTases"/>
    <property type="match status" value="1"/>
</dbReference>
<evidence type="ECO:0000256" key="2">
    <source>
        <dbReference type="ARBA" id="ARBA00022679"/>
    </source>
</evidence>
<dbReference type="GO" id="GO:0008175">
    <property type="term" value="F:tRNA methyltransferase activity"/>
    <property type="evidence" value="ECO:0007669"/>
    <property type="project" value="UniProtKB-ARBA"/>
</dbReference>
<accession>A0A2M6Z3Y2</accession>
<dbReference type="Proteomes" id="UP000228777">
    <property type="component" value="Unassembled WGS sequence"/>
</dbReference>
<evidence type="ECO:0000313" key="5">
    <source>
        <dbReference type="Proteomes" id="UP000228777"/>
    </source>
</evidence>
<dbReference type="GO" id="GO:0032259">
    <property type="term" value="P:methylation"/>
    <property type="evidence" value="ECO:0007669"/>
    <property type="project" value="UniProtKB-KW"/>
</dbReference>
<dbReference type="InterPro" id="IPR029063">
    <property type="entry name" value="SAM-dependent_MTases_sf"/>
</dbReference>
<evidence type="ECO:0000256" key="1">
    <source>
        <dbReference type="ARBA" id="ARBA00022603"/>
    </source>
</evidence>
<dbReference type="PANTHER" id="PTHR13069:SF21">
    <property type="entry name" value="ALKYLATED DNA REPAIR PROTEIN ALKB HOMOLOG 8"/>
    <property type="match status" value="1"/>
</dbReference>
<evidence type="ECO:0000313" key="4">
    <source>
        <dbReference type="EMBL" id="PIU47103.1"/>
    </source>
</evidence>
<name>A0A2M6Z3Y2_9BACT</name>
<reference evidence="5" key="1">
    <citation type="submission" date="2017-09" db="EMBL/GenBank/DDBJ databases">
        <title>Depth-based differentiation of microbial function through sediment-hosted aquifers and enrichment of novel symbionts in the deep terrestrial subsurface.</title>
        <authorList>
            <person name="Probst A.J."/>
            <person name="Ladd B."/>
            <person name="Jarett J.K."/>
            <person name="Geller-Mcgrath D.E."/>
            <person name="Sieber C.M.K."/>
            <person name="Emerson J.B."/>
            <person name="Anantharaman K."/>
            <person name="Thomas B.C."/>
            <person name="Malmstrom R."/>
            <person name="Stieglmeier M."/>
            <person name="Klingl A."/>
            <person name="Woyke T."/>
            <person name="Ryan C.M."/>
            <person name="Banfield J.F."/>
        </authorList>
    </citation>
    <scope>NUCLEOTIDE SEQUENCE [LARGE SCALE GENOMIC DNA]</scope>
</reference>
<comment type="caution">
    <text evidence="4">The sequence shown here is derived from an EMBL/GenBank/DDBJ whole genome shotgun (WGS) entry which is preliminary data.</text>
</comment>
<proteinExistence type="predicted"/>
<organism evidence="4 5">
    <name type="scientific">bacterium (Candidatus Gribaldobacteria) CG07_land_8_20_14_0_80_33_18</name>
    <dbReference type="NCBI Taxonomy" id="2014272"/>
    <lineage>
        <taxon>Bacteria</taxon>
        <taxon>Candidatus Gribaldobacteria</taxon>
    </lineage>
</organism>
<dbReference type="Gene3D" id="3.40.50.150">
    <property type="entry name" value="Vaccinia Virus protein VP39"/>
    <property type="match status" value="1"/>
</dbReference>
<dbReference type="EMBL" id="PEWP01000015">
    <property type="protein sequence ID" value="PIU47103.1"/>
    <property type="molecule type" value="Genomic_DNA"/>
</dbReference>
<dbReference type="InterPro" id="IPR051422">
    <property type="entry name" value="AlkB_tRNA_MeTrf/Diox"/>
</dbReference>
<dbReference type="GO" id="GO:0006400">
    <property type="term" value="P:tRNA modification"/>
    <property type="evidence" value="ECO:0007669"/>
    <property type="project" value="UniProtKB-ARBA"/>
</dbReference>
<keyword evidence="2" id="KW-0808">Transferase</keyword>
<dbReference type="GO" id="GO:0008757">
    <property type="term" value="F:S-adenosylmethionine-dependent methyltransferase activity"/>
    <property type="evidence" value="ECO:0007669"/>
    <property type="project" value="InterPro"/>
</dbReference>
<dbReference type="InterPro" id="IPR013216">
    <property type="entry name" value="Methyltransf_11"/>
</dbReference>
<protein>
    <recommendedName>
        <fullName evidence="3">Methyltransferase type 11 domain-containing protein</fullName>
    </recommendedName>
</protein>
<feature type="domain" description="Methyltransferase type 11" evidence="3">
    <location>
        <begin position="50"/>
        <end position="144"/>
    </location>
</feature>